<evidence type="ECO:0000313" key="1">
    <source>
        <dbReference type="EMBL" id="VDI20410.1"/>
    </source>
</evidence>
<name>A0A8B6DLA1_MYTGA</name>
<dbReference type="PANTHER" id="PTHR33066">
    <property type="entry name" value="INTEGRASE_SAM-LIKE_N DOMAIN-CONTAINING PROTEIN"/>
    <property type="match status" value="1"/>
</dbReference>
<protein>
    <recommendedName>
        <fullName evidence="3">Core-binding (CB) domain-containing protein</fullName>
    </recommendedName>
</protein>
<reference evidence="1" key="1">
    <citation type="submission" date="2018-11" db="EMBL/GenBank/DDBJ databases">
        <authorList>
            <person name="Alioto T."/>
            <person name="Alioto T."/>
        </authorList>
    </citation>
    <scope>NUCLEOTIDE SEQUENCE</scope>
</reference>
<dbReference type="PANTHER" id="PTHR33066:SF2">
    <property type="entry name" value="FILAGGRIN-2-LIKE"/>
    <property type="match status" value="1"/>
</dbReference>
<sequence>MSAPVCDEAFSSLLGSKHLDCVRHSQASYVNSKNNLRCLAFVLETAEHFLSAAGSLLKDKGEEFSDLRSMLLQVDKSLGMSQFLLLGTVANFTLAKRQEILEKSTVSEALQQRLVSSPLSKDKLFSVSLEQLQAPPPVVKVDVKVTDGKRFVKTYSVYEEDQLFSRPNYSSGKKAKVVKGKKQDKWVLSILRRGLELQFLEQPPLSPVPINLSVSDKGFSKESVVTRRSEHSYSEGCVGGGKSSFSSRVLFPAVLGSQEERENETGSRSFCSQSVSGGPTFQNGDQQVYQVDNSFRNLDNLSRFDGRLFSHPNFSQVSSFPETGLGRQGLQFQGYAFWPGYCTPSFYQDFSDGGVLSSYSGSTHSLLPRRFSHQESLPISFGGTHQFVYPFTPETGFFDFMGKIRDNSQSEFQFPGRTFSDRFGSSASSRREGSQARQFLSWTSFHTRLHIRPIQWYLSEFWHPISQLWEAPVPILPRLLPHLQWWLQEKHLRKGVLLDPPDPSLTLFTDASLMGWGAYLEGRTASGLWSGAQLEEHINLARDESCVSFSPSVSGCDSGSVTTGCHGQLHSSGLSSESRRDPFLFSVSSEQGNSSSVSHARYNSVSVPGSQNLLADALSRSRVPVNTEWEIHPSVFQEIILRWDRPHIDLFATSLNHKLETYVSPIPDEKAWAVDAMTLSWKGMFSYMFPPFRLLLQRSCTKDSEGSLQDHSYCSGLAKTVLVPRTTTSVLCEAFVLPLREDLLSQFKGRKLHQGLENLHLHAWLLSGIPSEREAFLREQPSVSQDQSDNLQEQFMTPNGQFSVLGVIRKQIDPLTVTVQQLADFFFYLCEEKGYSPSTIKGYRSAIARTISLSGGSDFGDNEFLSLLIKKNFCLNRPRQRRLVPSWDLGLVLKVLQFPPFEPLHSASLKFLSYKCCFLIALATGRRRSEIHALSISESCLRFAADKSSVTLLTDPSFLAKNQLPDKGSGLITIPALPPTADNQVLCPVRSLLWYLAFFSIIKICWFF</sequence>
<dbReference type="EMBL" id="UYJE01003581">
    <property type="protein sequence ID" value="VDI20410.1"/>
    <property type="molecule type" value="Genomic_DNA"/>
</dbReference>
<keyword evidence="2" id="KW-1185">Reference proteome</keyword>
<gene>
    <name evidence="1" type="ORF">MGAL_10B005758</name>
</gene>
<evidence type="ECO:0008006" key="3">
    <source>
        <dbReference type="Google" id="ProtNLM"/>
    </source>
</evidence>
<organism evidence="1 2">
    <name type="scientific">Mytilus galloprovincialis</name>
    <name type="common">Mediterranean mussel</name>
    <dbReference type="NCBI Taxonomy" id="29158"/>
    <lineage>
        <taxon>Eukaryota</taxon>
        <taxon>Metazoa</taxon>
        <taxon>Spiralia</taxon>
        <taxon>Lophotrochozoa</taxon>
        <taxon>Mollusca</taxon>
        <taxon>Bivalvia</taxon>
        <taxon>Autobranchia</taxon>
        <taxon>Pteriomorphia</taxon>
        <taxon>Mytilida</taxon>
        <taxon>Mytiloidea</taxon>
        <taxon>Mytilidae</taxon>
        <taxon>Mytilinae</taxon>
        <taxon>Mytilus</taxon>
    </lineage>
</organism>
<accession>A0A8B6DLA1</accession>
<proteinExistence type="predicted"/>
<dbReference type="AlphaFoldDB" id="A0A8B6DLA1"/>
<dbReference type="OrthoDB" id="6090063at2759"/>
<evidence type="ECO:0000313" key="2">
    <source>
        <dbReference type="Proteomes" id="UP000596742"/>
    </source>
</evidence>
<dbReference type="Proteomes" id="UP000596742">
    <property type="component" value="Unassembled WGS sequence"/>
</dbReference>
<comment type="caution">
    <text evidence="1">The sequence shown here is derived from an EMBL/GenBank/DDBJ whole genome shotgun (WGS) entry which is preliminary data.</text>
</comment>